<reference evidence="3" key="1">
    <citation type="journal article" date="2010" name="Science">
        <title>The genome of the Western clawed frog Xenopus tropicalis.</title>
        <authorList>
            <person name="Hellsten U."/>
            <person name="Harland R.M."/>
            <person name="Gilchrist M.J."/>
            <person name="Hendrix D."/>
            <person name="Jurka J."/>
            <person name="Kapitonov V."/>
            <person name="Ovcharenko I."/>
            <person name="Putnam N.H."/>
            <person name="Shu S."/>
            <person name="Taher L."/>
            <person name="Blitz I.L."/>
            <person name="Blumberg B."/>
            <person name="Dichmann D.S."/>
            <person name="Dubchak I."/>
            <person name="Amaya E."/>
            <person name="Detter J.C."/>
            <person name="Fletcher R."/>
            <person name="Gerhard D.S."/>
            <person name="Goodstein D."/>
            <person name="Graves T."/>
            <person name="Grigoriev I.V."/>
            <person name="Grimwood J."/>
            <person name="Kawashima T."/>
            <person name="Lindquist E."/>
            <person name="Lucas S.M."/>
            <person name="Mead P.E."/>
            <person name="Mitros T."/>
            <person name="Ogino H."/>
            <person name="Ohta Y."/>
            <person name="Poliakov A.V."/>
            <person name="Pollet N."/>
            <person name="Robert J."/>
            <person name="Salamov A."/>
            <person name="Sater A.K."/>
            <person name="Schmutz J."/>
            <person name="Terry A."/>
            <person name="Vize P.D."/>
            <person name="Warren W.C."/>
            <person name="Wells D."/>
            <person name="Wills A."/>
            <person name="Wilson R.K."/>
            <person name="Zimmerman L.B."/>
            <person name="Zorn A.M."/>
            <person name="Grainger R."/>
            <person name="Grammer T."/>
            <person name="Khokha M.K."/>
            <person name="Richardson P.M."/>
            <person name="Rokhsar D.S."/>
        </authorList>
    </citation>
    <scope>NUCLEOTIDE SEQUENCE [LARGE SCALE GENOMIC DNA]</scope>
    <source>
        <strain evidence="3">Nigerian</strain>
    </source>
</reference>
<proteinExistence type="predicted"/>
<dbReference type="RefSeq" id="XP_002931691.3">
    <property type="nucleotide sequence ID" value="XM_002931645.4"/>
</dbReference>
<evidence type="ECO:0000256" key="1">
    <source>
        <dbReference type="SAM" id="MobiDB-lite"/>
    </source>
</evidence>
<evidence type="ECO:0000313" key="3">
    <source>
        <dbReference type="Ensembl" id="ENSXETP00000111191"/>
    </source>
</evidence>
<dbReference type="SUPFAM" id="SSF53300">
    <property type="entry name" value="vWA-like"/>
    <property type="match status" value="1"/>
</dbReference>
<dbReference type="KEGG" id="xtr:100494998"/>
<dbReference type="PROSITE" id="PS50234">
    <property type="entry name" value="VWFA"/>
    <property type="match status" value="1"/>
</dbReference>
<reference evidence="3" key="2">
    <citation type="submission" date="2021-03" db="UniProtKB">
        <authorList>
            <consortium name="Ensembl"/>
        </authorList>
    </citation>
    <scope>IDENTIFICATION</scope>
</reference>
<organism evidence="3">
    <name type="scientific">Xenopus tropicalis</name>
    <name type="common">Western clawed frog</name>
    <name type="synonym">Silurana tropicalis</name>
    <dbReference type="NCBI Taxonomy" id="8364"/>
    <lineage>
        <taxon>Eukaryota</taxon>
        <taxon>Metazoa</taxon>
        <taxon>Chordata</taxon>
        <taxon>Craniata</taxon>
        <taxon>Vertebrata</taxon>
        <taxon>Euteleostomi</taxon>
        <taxon>Amphibia</taxon>
        <taxon>Batrachia</taxon>
        <taxon>Anura</taxon>
        <taxon>Pipoidea</taxon>
        <taxon>Pipidae</taxon>
        <taxon>Xenopodinae</taxon>
        <taxon>Xenopus</taxon>
        <taxon>Silurana</taxon>
    </lineage>
</organism>
<dbReference type="InterPro" id="IPR002035">
    <property type="entry name" value="VWF_A"/>
</dbReference>
<dbReference type="InterPro" id="IPR036465">
    <property type="entry name" value="vWFA_dom_sf"/>
</dbReference>
<dbReference type="Pfam" id="PF13768">
    <property type="entry name" value="VWA_3"/>
    <property type="match status" value="2"/>
</dbReference>
<feature type="compositionally biased region" description="Low complexity" evidence="1">
    <location>
        <begin position="1225"/>
        <end position="1234"/>
    </location>
</feature>
<feature type="compositionally biased region" description="Low complexity" evidence="1">
    <location>
        <begin position="1609"/>
        <end position="1620"/>
    </location>
</feature>
<dbReference type="Gene3D" id="3.40.50.410">
    <property type="entry name" value="von Willebrand factor, type A domain"/>
    <property type="match status" value="1"/>
</dbReference>
<evidence type="ECO:0000313" key="6">
    <source>
        <dbReference type="Xenbase" id="XB-GENE-6041762"/>
    </source>
</evidence>
<evidence type="ECO:0000313" key="4">
    <source>
        <dbReference type="Proteomes" id="UP000008143"/>
    </source>
</evidence>
<accession>A0A803JT46</accession>
<name>A0A803JT46_XENTR</name>
<protein>
    <submittedName>
        <fullName evidence="3">von Willebrand factor A domain-containing 3B</fullName>
    </submittedName>
    <submittedName>
        <fullName evidence="5">von Willebrand factor A domain-containing protein 3B isoform X1</fullName>
    </submittedName>
</protein>
<gene>
    <name evidence="3 5 6" type="primary">vwa3b</name>
</gene>
<sequence length="1627" mass="186106">MSAKEDAHTLTSSSKWLKTHGLKKKKLSMMKILSQLGFQQKEDYVSKLGRPVSSRYSQGLFPQYNFAGKIYNLTAKKEQFLQKVESLTNTIELYNERLGWLTSGSRAIFGVIQENSVIFVLECGCLSKEQFEMYQDAFCLLIREQVAHISNFNIIWVSQVPEKWHDKQVHVSQDSIETAVEWVHNTQHPPVENPECAANALSEALLYQVEAVYYFTAEDISEVKKQLLLKYVSDSPCPVHFVSYNPQKEETITFLKEISHQTSGRCHVYKADCKQLNTALKLKEVNAALPTSTTEKTHEELDLQQDEFLMMKELDEAQNILKQLQDILTNFYPSDDVINNHLMPEIKVEDYVSSKQWLIKYGLKAQKLQFYDVFADCAFRHSDGVVDIKTKPEDESMQTDADTKMKLINAKYCDQFVHTQWKDGSVVHLYITKEKWRWYEERMKTVLEQMERRIQWLQQGSRELFGTILEDRVYILIDTSHSMKDKLFLVKEKMFQLIEEQLKHKLMFNFVKFDSKVEAWKSRLAKVTEDTLQEASCWVKELQVGSSTNTLRALQVAFNDSSTEAIYLLTDGRPDQPAETILAQVNFQKSVPIHTISFSCNDVDANSFLYQLSCKTEGRFHCYTSNLRDPKAPQPFVSEDICLLQNEIKQGKADLQKVQKFYTECLILDWYHNGDKETPYKSNHEKAQPVQEMTTASTPLHRQMNTSLRQLRRKKTRHAEQTKSSLLRAQSHGVKLGESPTEINMPQETREGFLSNSMKPTTDLKECNIIDSNTSLKKSKKSPKDCLDMSSSRWLKIHGLVARRLTIMDSLAPTTVPHTAKYVPILDKHIFSKVFDEVLPLAHISGDNKHILLVNPKAVNLEDYKHKLEKAVTNYERRLNLVIWRALSQEERDKFQSDVPVSYMDNKEAFLQALDRLGWPITSEDVTLLEDEINTGKTYFNQACLLQEAIKNNASKELSNQKEEKKQIHQKITKKPWDSLRGQKVIARSDIDGFYYQGTVLRSTSSKCALVDFNHGENQIVPTNFIIRRGGAVPCPSLKVGDFVFSKTRARSGCYVPAVVIATPRMEAIDKLYTVLKYNNRKEHCLRSELIKINQSLFTFACRYIREAQMVDHTIPSVQFVKPIPKPTPIPGEKKRKAGKARENRSKENQGIGETDENPLTKAHSENQSVMSQSPVSHSSRDSASEVEDNVFDSEKAKLGLPQDPLSPLTPVPSILQSSQKATPRSSLSSITIRSSEKPQSINISKKLEKLIFEITEFQQKQREKQQSVQEYLKQLIILKSHQDKCGLEEEQRDHVKQQIDLLQQLRMLTPISSIQQTKSDLHSSLINKSQSYKCPLVPGQNVLARSSYTGWYEKGTVIHDCGDFSYFIKRSSGEIARMWREDVFSDTDDYEKDIKDSDPVIVAHPLHEGCYCPGVVLKVMADLKLVVKYYDKTEDLVPREQVFLTTIERFERDTTYITECEERWVSQPVVARNDTTGTFQLAEVQKRIGNGKQYIICWADGKTARQDIAWIFGKFSQPHVLKVGAHVLTLANPSSLTFLPGIITGYNGARLKVTFCNGNSCQNVEPPHCFGLSEKKFSMAVAFFHQQQNHEKDGSVVGSDTENEDSLSEISSITLSSSDSESEKSD</sequence>
<evidence type="ECO:0000313" key="5">
    <source>
        <dbReference type="RefSeq" id="XP_002931691.3"/>
    </source>
</evidence>
<dbReference type="Ensembl" id="ENSXETT00000114025">
    <property type="protein sequence ID" value="ENSXETP00000111191"/>
    <property type="gene ID" value="ENSXETG00000024348"/>
</dbReference>
<dbReference type="Proteomes" id="UP000008143">
    <property type="component" value="Chromosome 2"/>
</dbReference>
<feature type="region of interest" description="Disordered" evidence="1">
    <location>
        <begin position="709"/>
        <end position="741"/>
    </location>
</feature>
<dbReference type="Bgee" id="ENSXETG00000024348">
    <property type="expression patterns" value="Expressed in testis and 2 other cell types or tissues"/>
</dbReference>
<feature type="compositionally biased region" description="Low complexity" evidence="1">
    <location>
        <begin position="1168"/>
        <end position="1178"/>
    </location>
</feature>
<feature type="compositionally biased region" description="Polar residues" evidence="1">
    <location>
        <begin position="1215"/>
        <end position="1224"/>
    </location>
</feature>
<dbReference type="OMA" id="VIMDWWY"/>
<dbReference type="PANTHER" id="PTHR46785:SF1">
    <property type="entry name" value="VON WILLEBRAND FACTOR A DOMAIN-CONTAINING PROTEIN 3B"/>
    <property type="match status" value="1"/>
</dbReference>
<evidence type="ECO:0000259" key="2">
    <source>
        <dbReference type="PROSITE" id="PS50234"/>
    </source>
</evidence>
<dbReference type="CTD" id="200403"/>
<feature type="region of interest" description="Disordered" evidence="1">
    <location>
        <begin position="1120"/>
        <end position="1236"/>
    </location>
</feature>
<feature type="domain" description="VWFA" evidence="2">
    <location>
        <begin position="472"/>
        <end position="648"/>
    </location>
</feature>
<keyword evidence="4" id="KW-1185">Reference proteome</keyword>
<feature type="region of interest" description="Disordered" evidence="1">
    <location>
        <begin position="1590"/>
        <end position="1627"/>
    </location>
</feature>
<dbReference type="PANTHER" id="PTHR46785">
    <property type="entry name" value="VON WILLEBRAND FACTOR A DOMAIN-CONTAINING PROTEIN 3B"/>
    <property type="match status" value="1"/>
</dbReference>
<dbReference type="AGR" id="Xenbase:XB-GENE-6041762"/>
<dbReference type="CDD" id="cd04508">
    <property type="entry name" value="Tudor_SF"/>
    <property type="match status" value="1"/>
</dbReference>
<dbReference type="InterPro" id="IPR032770">
    <property type="entry name" value="DUF4537"/>
</dbReference>
<dbReference type="Pfam" id="PF15057">
    <property type="entry name" value="DUF4537"/>
    <property type="match status" value="3"/>
</dbReference>
<dbReference type="GeneID" id="100494998"/>
<dbReference type="Xenbase" id="XB-GENE-6041762">
    <property type="gene designation" value="vwa3b"/>
</dbReference>
<dbReference type="GeneTree" id="ENSGT00940000157237"/>
<dbReference type="OrthoDB" id="10021393at2759"/>
<reference evidence="5" key="3">
    <citation type="submission" date="2025-04" db="UniProtKB">
        <authorList>
            <consortium name="RefSeq"/>
        </authorList>
    </citation>
    <scope>IDENTIFICATION</scope>
    <source>
        <strain evidence="5">Nigerian</strain>
        <tissue evidence="5">Liver and blood</tissue>
    </source>
</reference>